<dbReference type="RefSeq" id="WP_183306333.1">
    <property type="nucleotide sequence ID" value="NZ_JACIEP010000004.1"/>
</dbReference>
<organism evidence="1 2">
    <name type="scientific">Dysgonomonas hofstadii</name>
    <dbReference type="NCBI Taxonomy" id="637886"/>
    <lineage>
        <taxon>Bacteria</taxon>
        <taxon>Pseudomonadati</taxon>
        <taxon>Bacteroidota</taxon>
        <taxon>Bacteroidia</taxon>
        <taxon>Bacteroidales</taxon>
        <taxon>Dysgonomonadaceae</taxon>
        <taxon>Dysgonomonas</taxon>
    </lineage>
</organism>
<keyword evidence="1" id="KW-0328">Glycosyltransferase</keyword>
<dbReference type="InterPro" id="IPR029057">
    <property type="entry name" value="PRTase-like"/>
</dbReference>
<dbReference type="SUPFAM" id="SSF53271">
    <property type="entry name" value="PRTase-like"/>
    <property type="match status" value="1"/>
</dbReference>
<sequence length="305" mass="35755">MQQDRRLGSFLISAVEGNAFSVLDNIKESVRKMTELVISFYDDGSFGYYCSKPQDIEKLSKQFDWLLSKTRIDQSGIVTGKGYYRTQRFTALFWQCPSFERSREIEHILDNTWAPLSYDDSYFPDNVSLTHFEKDGYKCYYLYDYYRKSTRHLRSDHEKRARNLIYKMKYGWTSHDAVKRLAFAMNLQFPENMRTKNHLIIPIHASDPVESYWRYAEFCKLLSWYTGIPNGYDVIKMIGHKLQSGTKTKINIDHLEIDRDKLMGKYIYLIDDVYTTGTSFSTMVKELGLTKGLVVGIFLGKTSLE</sequence>
<keyword evidence="1" id="KW-0808">Transferase</keyword>
<comment type="caution">
    <text evidence="1">The sequence shown here is derived from an EMBL/GenBank/DDBJ whole genome shotgun (WGS) entry which is preliminary data.</text>
</comment>
<accession>A0A840CHG3</accession>
<gene>
    <name evidence="1" type="ORF">GGR21_001283</name>
</gene>
<dbReference type="GO" id="GO:0016757">
    <property type="term" value="F:glycosyltransferase activity"/>
    <property type="evidence" value="ECO:0007669"/>
    <property type="project" value="UniProtKB-KW"/>
</dbReference>
<protein>
    <submittedName>
        <fullName evidence="1">Putative amidophosphoribosyltransferase</fullName>
    </submittedName>
</protein>
<proteinExistence type="predicted"/>
<name>A0A840CHG3_9BACT</name>
<evidence type="ECO:0000313" key="2">
    <source>
        <dbReference type="Proteomes" id="UP000555103"/>
    </source>
</evidence>
<dbReference type="EMBL" id="JACIEP010000004">
    <property type="protein sequence ID" value="MBB4035390.1"/>
    <property type="molecule type" value="Genomic_DNA"/>
</dbReference>
<keyword evidence="2" id="KW-1185">Reference proteome</keyword>
<reference evidence="1 2" key="1">
    <citation type="submission" date="2020-08" db="EMBL/GenBank/DDBJ databases">
        <title>Genomic Encyclopedia of Type Strains, Phase IV (KMG-IV): sequencing the most valuable type-strain genomes for metagenomic binning, comparative biology and taxonomic classification.</title>
        <authorList>
            <person name="Goeker M."/>
        </authorList>
    </citation>
    <scope>NUCLEOTIDE SEQUENCE [LARGE SCALE GENOMIC DNA]</scope>
    <source>
        <strain evidence="1 2">DSM 104969</strain>
    </source>
</reference>
<dbReference type="Proteomes" id="UP000555103">
    <property type="component" value="Unassembled WGS sequence"/>
</dbReference>
<dbReference type="AlphaFoldDB" id="A0A840CHG3"/>
<evidence type="ECO:0000313" key="1">
    <source>
        <dbReference type="EMBL" id="MBB4035390.1"/>
    </source>
</evidence>